<gene>
    <name evidence="1" type="ORF">LARSCL_LOCUS9048</name>
</gene>
<organism evidence="1 2">
    <name type="scientific">Larinioides sclopetarius</name>
    <dbReference type="NCBI Taxonomy" id="280406"/>
    <lineage>
        <taxon>Eukaryota</taxon>
        <taxon>Metazoa</taxon>
        <taxon>Ecdysozoa</taxon>
        <taxon>Arthropoda</taxon>
        <taxon>Chelicerata</taxon>
        <taxon>Arachnida</taxon>
        <taxon>Araneae</taxon>
        <taxon>Araneomorphae</taxon>
        <taxon>Entelegynae</taxon>
        <taxon>Araneoidea</taxon>
        <taxon>Araneidae</taxon>
        <taxon>Larinioides</taxon>
    </lineage>
</organism>
<name>A0AAV1ZZE3_9ARAC</name>
<accession>A0AAV1ZZE3</accession>
<dbReference type="Proteomes" id="UP001497382">
    <property type="component" value="Unassembled WGS sequence"/>
</dbReference>
<evidence type="ECO:0000313" key="2">
    <source>
        <dbReference type="Proteomes" id="UP001497382"/>
    </source>
</evidence>
<dbReference type="AlphaFoldDB" id="A0AAV1ZZE3"/>
<proteinExistence type="predicted"/>
<reference evidence="1 2" key="1">
    <citation type="submission" date="2024-04" db="EMBL/GenBank/DDBJ databases">
        <authorList>
            <person name="Rising A."/>
            <person name="Reimegard J."/>
            <person name="Sonavane S."/>
            <person name="Akerstrom W."/>
            <person name="Nylinder S."/>
            <person name="Hedman E."/>
            <person name="Kallberg Y."/>
        </authorList>
    </citation>
    <scope>NUCLEOTIDE SEQUENCE [LARGE SCALE GENOMIC DNA]</scope>
</reference>
<keyword evidence="2" id="KW-1185">Reference proteome</keyword>
<evidence type="ECO:0000313" key="1">
    <source>
        <dbReference type="EMBL" id="CAL1277153.1"/>
    </source>
</evidence>
<protein>
    <submittedName>
        <fullName evidence="1">Uncharacterized protein</fullName>
    </submittedName>
</protein>
<sequence>RAISDFFPFLKRRNGRFGSTFKIKIWLCFCSQKGFCGFLKLIRRHEIGGRENPKCQHHAENET</sequence>
<dbReference type="EMBL" id="CAXIEN010000099">
    <property type="protein sequence ID" value="CAL1277153.1"/>
    <property type="molecule type" value="Genomic_DNA"/>
</dbReference>
<comment type="caution">
    <text evidence="1">The sequence shown here is derived from an EMBL/GenBank/DDBJ whole genome shotgun (WGS) entry which is preliminary data.</text>
</comment>
<feature type="non-terminal residue" evidence="1">
    <location>
        <position position="1"/>
    </location>
</feature>